<reference evidence="6 7" key="1">
    <citation type="journal article" date="2012" name="J. Bacteriol.">
        <title>Complete Genome Sequence of the Thermophilic, Piezophilic, Heterotrophic Bacterium Marinitoga piezophila KA3.</title>
        <authorList>
            <person name="Lucas S."/>
            <person name="Han J."/>
            <person name="Lapidus A."/>
            <person name="Cheng J.F."/>
            <person name="Goodwin L.A."/>
            <person name="Pitluck S."/>
            <person name="Peters L."/>
            <person name="Mikhailova N."/>
            <person name="Teshima H."/>
            <person name="Detter J.C."/>
            <person name="Han C."/>
            <person name="Tapia R."/>
            <person name="Land M."/>
            <person name="Hauser L."/>
            <person name="Kyrpides N.C."/>
            <person name="Ivanova N."/>
            <person name="Pagani I."/>
            <person name="Vannier P."/>
            <person name="Oger P."/>
            <person name="Bartlett D.H."/>
            <person name="Noll K.M."/>
            <person name="Woyke T."/>
            <person name="Jebbar M."/>
        </authorList>
    </citation>
    <scope>NUCLEOTIDE SEQUENCE [LARGE SCALE GENOMIC DNA]</scope>
    <source>
        <strain evidence="7">DSM 14283 / JCM 11233 / KA3</strain>
    </source>
</reference>
<dbReference type="AlphaFoldDB" id="H2J8A3"/>
<evidence type="ECO:0000259" key="5">
    <source>
        <dbReference type="PROSITE" id="PS51918"/>
    </source>
</evidence>
<proteinExistence type="predicted"/>
<keyword evidence="2" id="KW-0479">Metal-binding</keyword>
<dbReference type="InterPro" id="IPR058240">
    <property type="entry name" value="rSAM_sf"/>
</dbReference>
<keyword evidence="4" id="KW-0411">Iron-sulfur</keyword>
<dbReference type="CDD" id="cd21109">
    <property type="entry name" value="SPASM"/>
    <property type="match status" value="1"/>
</dbReference>
<dbReference type="STRING" id="443254.Marpi_1177"/>
<evidence type="ECO:0000256" key="1">
    <source>
        <dbReference type="ARBA" id="ARBA00022691"/>
    </source>
</evidence>
<dbReference type="CDD" id="cd01335">
    <property type="entry name" value="Radical_SAM"/>
    <property type="match status" value="1"/>
</dbReference>
<keyword evidence="1" id="KW-0949">S-adenosyl-L-methionine</keyword>
<dbReference type="PROSITE" id="PS51918">
    <property type="entry name" value="RADICAL_SAM"/>
    <property type="match status" value="1"/>
</dbReference>
<dbReference type="Gene3D" id="3.20.20.70">
    <property type="entry name" value="Aldolase class I"/>
    <property type="match status" value="1"/>
</dbReference>
<dbReference type="GO" id="GO:0046872">
    <property type="term" value="F:metal ion binding"/>
    <property type="evidence" value="ECO:0007669"/>
    <property type="project" value="UniProtKB-KW"/>
</dbReference>
<accession>H2J8A3</accession>
<organism evidence="6 7">
    <name type="scientific">Marinitoga piezophila (strain DSM 14283 / JCM 11233 / KA3)</name>
    <dbReference type="NCBI Taxonomy" id="443254"/>
    <lineage>
        <taxon>Bacteria</taxon>
        <taxon>Thermotogati</taxon>
        <taxon>Thermotogota</taxon>
        <taxon>Thermotogae</taxon>
        <taxon>Petrotogales</taxon>
        <taxon>Petrotogaceae</taxon>
        <taxon>Marinitoga</taxon>
    </lineage>
</organism>
<dbReference type="PANTHER" id="PTHR11228:SF7">
    <property type="entry name" value="PQQA PEPTIDE CYCLASE"/>
    <property type="match status" value="1"/>
</dbReference>
<reference evidence="7" key="2">
    <citation type="submission" date="2012-01" db="EMBL/GenBank/DDBJ databases">
        <title>Complete sequence of chromosome of Marinitoga piezophila KA3.</title>
        <authorList>
            <person name="Lucas S."/>
            <person name="Han J."/>
            <person name="Lapidus A."/>
            <person name="Cheng J.-F."/>
            <person name="Goodwin L."/>
            <person name="Pitluck S."/>
            <person name="Peters L."/>
            <person name="Mikhailova N."/>
            <person name="Teshima H."/>
            <person name="Detter J.C."/>
            <person name="Han C."/>
            <person name="Tapia R."/>
            <person name="Land M."/>
            <person name="Hauser L."/>
            <person name="Kyrpides N."/>
            <person name="Ivanova N."/>
            <person name="Pagani I."/>
            <person name="Jebbar M."/>
            <person name="Vannier P."/>
            <person name="Oger P."/>
            <person name="Cario A."/>
            <person name="Bartlett D."/>
            <person name="Noll K.M."/>
            <person name="Woyke T."/>
        </authorList>
    </citation>
    <scope>NUCLEOTIDE SEQUENCE [LARGE SCALE GENOMIC DNA]</scope>
    <source>
        <strain evidence="7">DSM 14283 / JCM 11233 / KA3</strain>
    </source>
</reference>
<dbReference type="InterPro" id="IPR013785">
    <property type="entry name" value="Aldolase_TIM"/>
</dbReference>
<gene>
    <name evidence="6" type="ordered locus">Marpi_1177</name>
</gene>
<dbReference type="InterPro" id="IPR023885">
    <property type="entry name" value="4Fe4S-binding_SPASM_dom"/>
</dbReference>
<dbReference type="HOGENOM" id="CLU_723083_0_0_0"/>
<dbReference type="GO" id="GO:0051536">
    <property type="term" value="F:iron-sulfur cluster binding"/>
    <property type="evidence" value="ECO:0007669"/>
    <property type="project" value="UniProtKB-KW"/>
</dbReference>
<dbReference type="eggNOG" id="COG0535">
    <property type="taxonomic scope" value="Bacteria"/>
</dbReference>
<dbReference type="EMBL" id="CP003257">
    <property type="protein sequence ID" value="AEX85587.1"/>
    <property type="molecule type" value="Genomic_DNA"/>
</dbReference>
<evidence type="ECO:0000256" key="4">
    <source>
        <dbReference type="ARBA" id="ARBA00023014"/>
    </source>
</evidence>
<dbReference type="SFLD" id="SFLDS00029">
    <property type="entry name" value="Radical_SAM"/>
    <property type="match status" value="1"/>
</dbReference>
<dbReference type="PANTHER" id="PTHR11228">
    <property type="entry name" value="RADICAL SAM DOMAIN PROTEIN"/>
    <property type="match status" value="1"/>
</dbReference>
<dbReference type="GO" id="GO:0003824">
    <property type="term" value="F:catalytic activity"/>
    <property type="evidence" value="ECO:0007669"/>
    <property type="project" value="InterPro"/>
</dbReference>
<name>H2J8A3_MARPK</name>
<dbReference type="KEGG" id="mpz:Marpi_1177"/>
<dbReference type="SFLD" id="SFLDG01067">
    <property type="entry name" value="SPASM/twitch_domain_containing"/>
    <property type="match status" value="1"/>
</dbReference>
<dbReference type="Proteomes" id="UP000007161">
    <property type="component" value="Chromosome"/>
</dbReference>
<evidence type="ECO:0000256" key="3">
    <source>
        <dbReference type="ARBA" id="ARBA00023004"/>
    </source>
</evidence>
<feature type="domain" description="Radical SAM core" evidence="5">
    <location>
        <begin position="42"/>
        <end position="270"/>
    </location>
</feature>
<evidence type="ECO:0000313" key="6">
    <source>
        <dbReference type="EMBL" id="AEX85587.1"/>
    </source>
</evidence>
<dbReference type="InterPro" id="IPR007197">
    <property type="entry name" value="rSAM"/>
</dbReference>
<dbReference type="SUPFAM" id="SSF102114">
    <property type="entry name" value="Radical SAM enzymes"/>
    <property type="match status" value="1"/>
</dbReference>
<evidence type="ECO:0000313" key="7">
    <source>
        <dbReference type="Proteomes" id="UP000007161"/>
    </source>
</evidence>
<protein>
    <submittedName>
        <fullName evidence="6">Putative Fe-S oxidoreductase</fullName>
    </submittedName>
</protein>
<keyword evidence="3" id="KW-0408">Iron</keyword>
<keyword evidence="7" id="KW-1185">Reference proteome</keyword>
<evidence type="ECO:0000256" key="2">
    <source>
        <dbReference type="ARBA" id="ARBA00022723"/>
    </source>
</evidence>
<sequence length="386" mass="45240">MDFNMKKTVKSFLYKNEKLKKIIEILLLLKNSHILPETGKNKKYPKVIQLPITYMCNSKCIMCNIPNMDSTNEITPQELEEILKDPIFKKVTSVGINGGEPFLKKDIEKFVEKVLLLPNIKSLNIITNGFLTSIILEKTRIIYEMCKKKNISFHISFSLDGVGKVHDEIRGVPGAFEKTVKTIDEIYENKHMYCDSIDVGCTITKQNVDYLIQLDEYAKIKGYDIKYRLAIPNKRIDSISKLGDFSVFFDTRKKQTAKEFFQMQIYKSKEISDKYKYWAIYKFLSEKKPKRYLGCSWKENGITLDSKGDIYYCAVESKKLGNIRNERTGEKIFFSKENLEYRKFIIDNKCNQCIHDYSGKPELKNVIKFILFLIREKFWINQYKGV</sequence>
<dbReference type="Pfam" id="PF13186">
    <property type="entry name" value="SPASM"/>
    <property type="match status" value="1"/>
</dbReference>
<dbReference type="InterPro" id="IPR050377">
    <property type="entry name" value="Radical_SAM_PqqE_MftC-like"/>
</dbReference>
<dbReference type="RefSeq" id="WP_014296659.1">
    <property type="nucleotide sequence ID" value="NC_016751.1"/>
</dbReference>
<dbReference type="Pfam" id="PF04055">
    <property type="entry name" value="Radical_SAM"/>
    <property type="match status" value="1"/>
</dbReference>